<dbReference type="InParanoid" id="A0A132BDR7"/>
<dbReference type="GO" id="GO:0005829">
    <property type="term" value="C:cytosol"/>
    <property type="evidence" value="ECO:0007669"/>
    <property type="project" value="TreeGrafter"/>
</dbReference>
<dbReference type="STRING" id="149040.A0A132BDR7"/>
<reference evidence="2 3" key="1">
    <citation type="submission" date="2015-10" db="EMBL/GenBank/DDBJ databases">
        <title>Full genome of DAOMC 229536 Phialocephala scopiformis, a fungal endophyte of spruce producing the potent anti-insectan compound rugulosin.</title>
        <authorList>
            <consortium name="DOE Joint Genome Institute"/>
            <person name="Walker A.K."/>
            <person name="Frasz S.L."/>
            <person name="Seifert K.A."/>
            <person name="Miller J.D."/>
            <person name="Mondo S.J."/>
            <person name="Labutti K."/>
            <person name="Lipzen A."/>
            <person name="Dockter R."/>
            <person name="Kennedy M."/>
            <person name="Grigoriev I.V."/>
            <person name="Spatafora J.W."/>
        </authorList>
    </citation>
    <scope>NUCLEOTIDE SEQUENCE [LARGE SCALE GENOMIC DNA]</scope>
    <source>
        <strain evidence="2 3">CBS 120377</strain>
    </source>
</reference>
<dbReference type="InterPro" id="IPR013094">
    <property type="entry name" value="AB_hydrolase_3"/>
</dbReference>
<evidence type="ECO:0000313" key="2">
    <source>
        <dbReference type="EMBL" id="KUJ10556.1"/>
    </source>
</evidence>
<dbReference type="Proteomes" id="UP000070700">
    <property type="component" value="Unassembled WGS sequence"/>
</dbReference>
<accession>A0A132BDR7</accession>
<dbReference type="OrthoDB" id="408631at2759"/>
<dbReference type="GeneID" id="28832811"/>
<dbReference type="GO" id="GO:0019433">
    <property type="term" value="P:triglyceride catabolic process"/>
    <property type="evidence" value="ECO:0007669"/>
    <property type="project" value="TreeGrafter"/>
</dbReference>
<sequence length="333" mass="36867">MAVPYTEDWTSLSKPNSELEAILSSLGDCKLVKPDTTLDSLRAAAECRPSSELWPEVVEHDIEIPVREGTFNRARVYSPVNSSPEGKSLLVYAFGGGFVMGKLEMEEMNCRTWAKKFGGVAVSITYRVCPENAWPTPIEDVYDVVNWIGTNSKDLGADPAKGFVLGGTSAGAVAAITVSHLRRDERLTPPLTGLHLGVPAPCIVSSLPAKYREKEKSWEQNMNAPIFNVEVSGFLSRHVDYKPFDPLRSPLLFPTGHKDLPPTYFIIAGADPWRDSGLIYEQVLREECGVKTKVDVYPGLPHGFWQIFSAAGFSKECRDKSDDGLEWLLRQCE</sequence>
<evidence type="ECO:0000313" key="3">
    <source>
        <dbReference type="Proteomes" id="UP000070700"/>
    </source>
</evidence>
<dbReference type="SUPFAM" id="SSF53474">
    <property type="entry name" value="alpha/beta-Hydrolases"/>
    <property type="match status" value="1"/>
</dbReference>
<proteinExistence type="predicted"/>
<name>A0A132BDR7_MOLSC</name>
<keyword evidence="3" id="KW-1185">Reference proteome</keyword>
<gene>
    <name evidence="2" type="ORF">LY89DRAFT_787566</name>
</gene>
<dbReference type="RefSeq" id="XP_018064911.1">
    <property type="nucleotide sequence ID" value="XM_018223085.1"/>
</dbReference>
<dbReference type="InterPro" id="IPR029058">
    <property type="entry name" value="AB_hydrolase_fold"/>
</dbReference>
<protein>
    <submittedName>
        <fullName evidence="2">Alpha/beta-hydrolase</fullName>
    </submittedName>
</protein>
<dbReference type="Gene3D" id="3.40.50.1820">
    <property type="entry name" value="alpha/beta hydrolase"/>
    <property type="match status" value="1"/>
</dbReference>
<dbReference type="AlphaFoldDB" id="A0A132BDR7"/>
<dbReference type="PANTHER" id="PTHR23025:SF4">
    <property type="entry name" value="ALPHA_BETA HYDROLASE FOLD-3 DOMAIN-CONTAINING PROTEIN"/>
    <property type="match status" value="1"/>
</dbReference>
<evidence type="ECO:0000259" key="1">
    <source>
        <dbReference type="Pfam" id="PF07859"/>
    </source>
</evidence>
<dbReference type="GO" id="GO:0004771">
    <property type="term" value="F:sterol ester esterase activity"/>
    <property type="evidence" value="ECO:0007669"/>
    <property type="project" value="TreeGrafter"/>
</dbReference>
<dbReference type="EMBL" id="KQ947429">
    <property type="protein sequence ID" value="KUJ10556.1"/>
    <property type="molecule type" value="Genomic_DNA"/>
</dbReference>
<dbReference type="PANTHER" id="PTHR23025">
    <property type="entry name" value="TRIACYLGLYCEROL LIPASE"/>
    <property type="match status" value="1"/>
</dbReference>
<feature type="domain" description="Alpha/beta hydrolase fold-3" evidence="1">
    <location>
        <begin position="90"/>
        <end position="305"/>
    </location>
</feature>
<dbReference type="Pfam" id="PF07859">
    <property type="entry name" value="Abhydrolase_3"/>
    <property type="match status" value="1"/>
</dbReference>
<dbReference type="GO" id="GO:0004806">
    <property type="term" value="F:triacylglycerol lipase activity"/>
    <property type="evidence" value="ECO:0007669"/>
    <property type="project" value="TreeGrafter"/>
</dbReference>
<keyword evidence="2" id="KW-0378">Hydrolase</keyword>
<dbReference type="KEGG" id="psco:LY89DRAFT_787566"/>
<organism evidence="2 3">
    <name type="scientific">Mollisia scopiformis</name>
    <name type="common">Conifer needle endophyte fungus</name>
    <name type="synonym">Phialocephala scopiformis</name>
    <dbReference type="NCBI Taxonomy" id="149040"/>
    <lineage>
        <taxon>Eukaryota</taxon>
        <taxon>Fungi</taxon>
        <taxon>Dikarya</taxon>
        <taxon>Ascomycota</taxon>
        <taxon>Pezizomycotina</taxon>
        <taxon>Leotiomycetes</taxon>
        <taxon>Helotiales</taxon>
        <taxon>Mollisiaceae</taxon>
        <taxon>Mollisia</taxon>
    </lineage>
</organism>